<feature type="transmembrane region" description="Helical" evidence="6">
    <location>
        <begin position="303"/>
        <end position="324"/>
    </location>
</feature>
<evidence type="ECO:0000256" key="4">
    <source>
        <dbReference type="ARBA" id="ARBA00022989"/>
    </source>
</evidence>
<keyword evidence="8" id="KW-1185">Reference proteome</keyword>
<organism evidence="7 8">
    <name type="scientific">Kineosporia babensis</name>
    <dbReference type="NCBI Taxonomy" id="499548"/>
    <lineage>
        <taxon>Bacteria</taxon>
        <taxon>Bacillati</taxon>
        <taxon>Actinomycetota</taxon>
        <taxon>Actinomycetes</taxon>
        <taxon>Kineosporiales</taxon>
        <taxon>Kineosporiaceae</taxon>
        <taxon>Kineosporia</taxon>
    </lineage>
</organism>
<gene>
    <name evidence="7" type="ORF">LR394_12640</name>
</gene>
<feature type="transmembrane region" description="Helical" evidence="6">
    <location>
        <begin position="376"/>
        <end position="394"/>
    </location>
</feature>
<dbReference type="GO" id="GO:0005886">
    <property type="term" value="C:plasma membrane"/>
    <property type="evidence" value="ECO:0007669"/>
    <property type="project" value="UniProtKB-SubCell"/>
</dbReference>
<feature type="transmembrane region" description="Helical" evidence="6">
    <location>
        <begin position="60"/>
        <end position="85"/>
    </location>
</feature>
<keyword evidence="4 6" id="KW-1133">Transmembrane helix</keyword>
<feature type="transmembrane region" description="Helical" evidence="6">
    <location>
        <begin position="131"/>
        <end position="150"/>
    </location>
</feature>
<feature type="transmembrane region" description="Helical" evidence="6">
    <location>
        <begin position="400"/>
        <end position="420"/>
    </location>
</feature>
<keyword evidence="5 6" id="KW-0472">Membrane</keyword>
<feature type="transmembrane region" description="Helical" evidence="6">
    <location>
        <begin position="235"/>
        <end position="266"/>
    </location>
</feature>
<dbReference type="Proteomes" id="UP001138997">
    <property type="component" value="Unassembled WGS sequence"/>
</dbReference>
<dbReference type="EMBL" id="JAJOMB010000005">
    <property type="protein sequence ID" value="MCD5311750.1"/>
    <property type="molecule type" value="Genomic_DNA"/>
</dbReference>
<dbReference type="RefSeq" id="WP_231441260.1">
    <property type="nucleotide sequence ID" value="NZ_JAJOMB010000005.1"/>
</dbReference>
<evidence type="ECO:0000256" key="3">
    <source>
        <dbReference type="ARBA" id="ARBA00022692"/>
    </source>
</evidence>
<feature type="transmembrane region" description="Helical" evidence="6">
    <location>
        <begin position="106"/>
        <end position="125"/>
    </location>
</feature>
<evidence type="ECO:0000256" key="1">
    <source>
        <dbReference type="ARBA" id="ARBA00004651"/>
    </source>
</evidence>
<comment type="caution">
    <text evidence="7">The sequence shown here is derived from an EMBL/GenBank/DDBJ whole genome shotgun (WGS) entry which is preliminary data.</text>
</comment>
<evidence type="ECO:0000256" key="6">
    <source>
        <dbReference type="SAM" id="Phobius"/>
    </source>
</evidence>
<accession>A0A9X1NCU0</accession>
<feature type="transmembrane region" description="Helical" evidence="6">
    <location>
        <begin position="190"/>
        <end position="214"/>
    </location>
</feature>
<evidence type="ECO:0000313" key="8">
    <source>
        <dbReference type="Proteomes" id="UP001138997"/>
    </source>
</evidence>
<reference evidence="7" key="1">
    <citation type="submission" date="2021-11" db="EMBL/GenBank/DDBJ databases">
        <title>Streptomyces corallinus and Kineosporia corallina sp. nov., two new coral-derived marine actinobacteria.</title>
        <authorList>
            <person name="Buangrab K."/>
            <person name="Sutthacheep M."/>
            <person name="Yeemin T."/>
            <person name="Harunari E."/>
            <person name="Igarashi Y."/>
            <person name="Sripreechasak P."/>
            <person name="Kanchanasin P."/>
            <person name="Tanasupawat S."/>
            <person name="Phongsopitanun W."/>
        </authorList>
    </citation>
    <scope>NUCLEOTIDE SEQUENCE</scope>
    <source>
        <strain evidence="7">JCM 31032</strain>
    </source>
</reference>
<keyword evidence="2" id="KW-1003">Cell membrane</keyword>
<protein>
    <recommendedName>
        <fullName evidence="9">O-antigen/teichoic acid export membrane protein</fullName>
    </recommendedName>
</protein>
<evidence type="ECO:0008006" key="9">
    <source>
        <dbReference type="Google" id="ProtNLM"/>
    </source>
</evidence>
<dbReference type="PANTHER" id="PTHR30250">
    <property type="entry name" value="PST FAMILY PREDICTED COLANIC ACID TRANSPORTER"/>
    <property type="match status" value="1"/>
</dbReference>
<feature type="transmembrane region" description="Helical" evidence="6">
    <location>
        <begin position="162"/>
        <end position="184"/>
    </location>
</feature>
<proteinExistence type="predicted"/>
<dbReference type="InterPro" id="IPR050833">
    <property type="entry name" value="Poly_Biosynth_Transport"/>
</dbReference>
<feature type="transmembrane region" description="Helical" evidence="6">
    <location>
        <begin position="344"/>
        <end position="364"/>
    </location>
</feature>
<evidence type="ECO:0000313" key="7">
    <source>
        <dbReference type="EMBL" id="MCD5311750.1"/>
    </source>
</evidence>
<keyword evidence="3 6" id="KW-0812">Transmembrane</keyword>
<evidence type="ECO:0000256" key="5">
    <source>
        <dbReference type="ARBA" id="ARBA00023136"/>
    </source>
</evidence>
<comment type="subcellular location">
    <subcellularLocation>
        <location evidence="1">Cell membrane</location>
        <topology evidence="1">Multi-pass membrane protein</topology>
    </subcellularLocation>
</comment>
<feature type="transmembrane region" description="Helical" evidence="6">
    <location>
        <begin position="272"/>
        <end position="291"/>
    </location>
</feature>
<sequence>MTQLVGAGAGVMSETAQPGQAVDPMRARAWWKVADQILSGLSVVGLSFVVARSVGVSHFGVFGVALLASGFVLGLSRAMVSDVFLIQFSDVVPRVRRQAAKEATGAAVLLGLVTGLLCCLAAALLPGRDLGMALFAIGLALPGLLVQDALRFVFIAAGRPAPAFALGLSGAGAQFGVVGLLVAADHDSMFPITLGWGAVALLTAGLGCLLARLLPSLRQARLWFALNRHLTVRGSLEYVLSLGALYLAYCLIGAVVGLAAIGSLWAAQMFLVPAYVAITATGSLLASRFDTWVQQGRPLRRPALLTGLVLAVMAALWGAAITVVPDAVGIHLTGPTWQGARAVLEPAVVGVVMLGLASGPGLALRAAGHGTLLRQVALLQAMLLLGLGLLGADLHGVRGAAMGLVAAHAIGALTLWALFLRESGRRRDVPVASVQP</sequence>
<evidence type="ECO:0000256" key="2">
    <source>
        <dbReference type="ARBA" id="ARBA00022475"/>
    </source>
</evidence>
<name>A0A9X1NCU0_9ACTN</name>
<dbReference type="AlphaFoldDB" id="A0A9X1NCU0"/>
<dbReference type="PANTHER" id="PTHR30250:SF26">
    <property type="entry name" value="PSMA PROTEIN"/>
    <property type="match status" value="1"/>
</dbReference>